<feature type="region of interest" description="Disordered" evidence="7">
    <location>
        <begin position="1"/>
        <end position="63"/>
    </location>
</feature>
<dbReference type="PANTHER" id="PTHR30055:SF183">
    <property type="entry name" value="NUCLEOID OCCLUSION FACTOR SLMA"/>
    <property type="match status" value="1"/>
</dbReference>
<sequence length="252" mass="26388">MKGFPLAMVRSAKSPGKPDAKPDAEPGARPDTRPARKPDSRPAGKPDTRRGANASAATPRTKPASVRLDELMAAAEDLFVRQGVEATTIDQIVAQAGVAKGTFYHYFSSKADVLAALRVKFSQGFLDRIDAAMAACAPDDGVARLQAWTRAGVHAYFDGYALHDVVFHDVNHPHRGAAERAAVLAQAEGMLRAGQAAGCWQLAQPGLTAILLYHGMHGAVDDSIARGAADAEALAASLIPSFLRLVGAATAA</sequence>
<dbReference type="PRINTS" id="PR00455">
    <property type="entry name" value="HTHTETR"/>
</dbReference>
<feature type="DNA-binding region" description="H-T-H motif" evidence="6">
    <location>
        <begin position="88"/>
        <end position="107"/>
    </location>
</feature>
<protein>
    <recommendedName>
        <fullName evidence="8">HTH tetR-type domain-containing protein</fullName>
    </recommendedName>
</protein>
<evidence type="ECO:0000313" key="9">
    <source>
        <dbReference type="EMBL" id="CAB3823113.1"/>
    </source>
</evidence>
<feature type="compositionally biased region" description="Basic and acidic residues" evidence="7">
    <location>
        <begin position="16"/>
        <end position="50"/>
    </location>
</feature>
<keyword evidence="5" id="KW-0804">Transcription</keyword>
<keyword evidence="2" id="KW-0805">Transcription regulation</keyword>
<feature type="domain" description="HTH tetR-type" evidence="8">
    <location>
        <begin position="65"/>
        <end position="125"/>
    </location>
</feature>
<name>A0A6S7BXZ2_9BURK</name>
<evidence type="ECO:0000256" key="7">
    <source>
        <dbReference type="SAM" id="MobiDB-lite"/>
    </source>
</evidence>
<evidence type="ECO:0000256" key="3">
    <source>
        <dbReference type="ARBA" id="ARBA00023054"/>
    </source>
</evidence>
<dbReference type="SUPFAM" id="SSF46689">
    <property type="entry name" value="Homeodomain-like"/>
    <property type="match status" value="1"/>
</dbReference>
<gene>
    <name evidence="9" type="ORF">LMG26841_00563</name>
</gene>
<dbReference type="EMBL" id="CADIKW010000001">
    <property type="protein sequence ID" value="CAB3823113.1"/>
    <property type="molecule type" value="Genomic_DNA"/>
</dbReference>
<dbReference type="GO" id="GO:0003700">
    <property type="term" value="F:DNA-binding transcription factor activity"/>
    <property type="evidence" value="ECO:0007669"/>
    <property type="project" value="TreeGrafter"/>
</dbReference>
<keyword evidence="1" id="KW-0678">Repressor</keyword>
<dbReference type="GO" id="GO:0000976">
    <property type="term" value="F:transcription cis-regulatory region binding"/>
    <property type="evidence" value="ECO:0007669"/>
    <property type="project" value="TreeGrafter"/>
</dbReference>
<reference evidence="9 10" key="1">
    <citation type="submission" date="2020-04" db="EMBL/GenBank/DDBJ databases">
        <authorList>
            <person name="De Canck E."/>
        </authorList>
    </citation>
    <scope>NUCLEOTIDE SEQUENCE [LARGE SCALE GENOMIC DNA]</scope>
    <source>
        <strain evidence="9 10">LMG 26841</strain>
    </source>
</reference>
<evidence type="ECO:0000313" key="10">
    <source>
        <dbReference type="Proteomes" id="UP000494272"/>
    </source>
</evidence>
<dbReference type="InterPro" id="IPR023772">
    <property type="entry name" value="DNA-bd_HTH_TetR-type_CS"/>
</dbReference>
<dbReference type="AlphaFoldDB" id="A0A6S7BXZ2"/>
<dbReference type="Gene3D" id="1.10.10.60">
    <property type="entry name" value="Homeodomain-like"/>
    <property type="match status" value="1"/>
</dbReference>
<proteinExistence type="predicted"/>
<accession>A0A6S7BXZ2</accession>
<keyword evidence="4 6" id="KW-0238">DNA-binding</keyword>
<organism evidence="9 10">
    <name type="scientific">Achromobacter dolens</name>
    <dbReference type="NCBI Taxonomy" id="1287738"/>
    <lineage>
        <taxon>Bacteria</taxon>
        <taxon>Pseudomonadati</taxon>
        <taxon>Pseudomonadota</taxon>
        <taxon>Betaproteobacteria</taxon>
        <taxon>Burkholderiales</taxon>
        <taxon>Alcaligenaceae</taxon>
        <taxon>Achromobacter</taxon>
    </lineage>
</organism>
<dbReference type="Pfam" id="PF00440">
    <property type="entry name" value="TetR_N"/>
    <property type="match status" value="1"/>
</dbReference>
<dbReference type="PROSITE" id="PS01081">
    <property type="entry name" value="HTH_TETR_1"/>
    <property type="match status" value="1"/>
</dbReference>
<evidence type="ECO:0000259" key="8">
    <source>
        <dbReference type="PROSITE" id="PS50977"/>
    </source>
</evidence>
<evidence type="ECO:0000256" key="5">
    <source>
        <dbReference type="ARBA" id="ARBA00023163"/>
    </source>
</evidence>
<keyword evidence="3" id="KW-0175">Coiled coil</keyword>
<dbReference type="InterPro" id="IPR001647">
    <property type="entry name" value="HTH_TetR"/>
</dbReference>
<dbReference type="Proteomes" id="UP000494272">
    <property type="component" value="Unassembled WGS sequence"/>
</dbReference>
<dbReference type="GeneID" id="94354108"/>
<dbReference type="RefSeq" id="WP_244976819.1">
    <property type="nucleotide sequence ID" value="NZ_CADIKW010000001.1"/>
</dbReference>
<dbReference type="Gene3D" id="1.10.357.10">
    <property type="entry name" value="Tetracycline Repressor, domain 2"/>
    <property type="match status" value="1"/>
</dbReference>
<evidence type="ECO:0000256" key="6">
    <source>
        <dbReference type="PROSITE-ProRule" id="PRU00335"/>
    </source>
</evidence>
<evidence type="ECO:0000256" key="2">
    <source>
        <dbReference type="ARBA" id="ARBA00023015"/>
    </source>
</evidence>
<evidence type="ECO:0000256" key="4">
    <source>
        <dbReference type="ARBA" id="ARBA00023125"/>
    </source>
</evidence>
<dbReference type="InterPro" id="IPR009057">
    <property type="entry name" value="Homeodomain-like_sf"/>
</dbReference>
<evidence type="ECO:0000256" key="1">
    <source>
        <dbReference type="ARBA" id="ARBA00022491"/>
    </source>
</evidence>
<dbReference type="PROSITE" id="PS50977">
    <property type="entry name" value="HTH_TETR_2"/>
    <property type="match status" value="1"/>
</dbReference>
<keyword evidence="10" id="KW-1185">Reference proteome</keyword>
<dbReference type="InterPro" id="IPR050109">
    <property type="entry name" value="HTH-type_TetR-like_transc_reg"/>
</dbReference>
<dbReference type="PANTHER" id="PTHR30055">
    <property type="entry name" value="HTH-TYPE TRANSCRIPTIONAL REGULATOR RUTR"/>
    <property type="match status" value="1"/>
</dbReference>